<comment type="similarity">
    <text evidence="2">Belongs to the cytochrome P450 family.</text>
</comment>
<sequence>MGQQLAVYQITNTPLIGDNSLAPSTDANRDLFGDFMGSLPHDHQDRPTKRAAIERSLGNAKFIEGLEPAIRRYTGDYLRRSVGQPIALDDFTLTLTAYVDSMIPGVLDLTEKPLPEYLQSAEYGPVVRGFFDLASDVISNNNPQAMRDFDIIVPFVRDLLTDNLSSLEKAPSSNMIRRYFALWKHPLTRDGLDSLDTARIKELGTIIVATYDTTALSLMWALSYIESEPDVKKTVTAEASSRSVESCPAHETPSVIDLAVLEAVRLGGSNPCALWRRTTAPFTLHHRGTTVTIPSDTMLWLDRRQANRDPAVFPEPDRFAPANIQAIFRTERETVASLISRGRYEINSFSMINADRNPRKCPGRLFSVQMQSVVLSELYGAYAVSTDGVDLHLKRHASMPRPAAPGTITIYPRTETAKEPTS</sequence>
<evidence type="ECO:0000256" key="8">
    <source>
        <dbReference type="SAM" id="MobiDB-lite"/>
    </source>
</evidence>
<evidence type="ECO:0000256" key="2">
    <source>
        <dbReference type="ARBA" id="ARBA00010617"/>
    </source>
</evidence>
<dbReference type="PANTHER" id="PTHR24286:SF24">
    <property type="entry name" value="LANOSTEROL 14-ALPHA DEMETHYLASE"/>
    <property type="match status" value="1"/>
</dbReference>
<dbReference type="Pfam" id="PF00067">
    <property type="entry name" value="p450"/>
    <property type="match status" value="1"/>
</dbReference>
<dbReference type="EMBL" id="MLHW01000014">
    <property type="protein sequence ID" value="OHT49627.1"/>
    <property type="molecule type" value="Genomic_DNA"/>
</dbReference>
<organism evidence="9 10">
    <name type="scientific">Mycobacteroides chelonae</name>
    <name type="common">Mycobacterium chelonae</name>
    <dbReference type="NCBI Taxonomy" id="1774"/>
    <lineage>
        <taxon>Bacteria</taxon>
        <taxon>Bacillati</taxon>
        <taxon>Actinomycetota</taxon>
        <taxon>Actinomycetes</taxon>
        <taxon>Mycobacteriales</taxon>
        <taxon>Mycobacteriaceae</taxon>
        <taxon>Mycobacteroides</taxon>
    </lineage>
</organism>
<dbReference type="GO" id="GO:0004497">
    <property type="term" value="F:monooxygenase activity"/>
    <property type="evidence" value="ECO:0007669"/>
    <property type="project" value="UniProtKB-KW"/>
</dbReference>
<accession>A0AB73LF64</accession>
<evidence type="ECO:0000313" key="9">
    <source>
        <dbReference type="EMBL" id="OHT49627.1"/>
    </source>
</evidence>
<protein>
    <recommendedName>
        <fullName evidence="11">Cytochrome P450</fullName>
    </recommendedName>
</protein>
<dbReference type="GO" id="GO:0005506">
    <property type="term" value="F:iron ion binding"/>
    <property type="evidence" value="ECO:0007669"/>
    <property type="project" value="InterPro"/>
</dbReference>
<dbReference type="GO" id="GO:0016705">
    <property type="term" value="F:oxidoreductase activity, acting on paired donors, with incorporation or reduction of molecular oxygen"/>
    <property type="evidence" value="ECO:0007669"/>
    <property type="project" value="InterPro"/>
</dbReference>
<gene>
    <name evidence="9" type="ORF">BKG62_18865</name>
</gene>
<proteinExistence type="inferred from homology"/>
<dbReference type="InterPro" id="IPR001128">
    <property type="entry name" value="Cyt_P450"/>
</dbReference>
<keyword evidence="4" id="KW-0479">Metal-binding</keyword>
<name>A0AB73LF64_MYCCH</name>
<dbReference type="InterPro" id="IPR036396">
    <property type="entry name" value="Cyt_P450_sf"/>
</dbReference>
<keyword evidence="6" id="KW-0408">Iron</keyword>
<dbReference type="SUPFAM" id="SSF48264">
    <property type="entry name" value="Cytochrome P450"/>
    <property type="match status" value="1"/>
</dbReference>
<keyword evidence="7" id="KW-0503">Monooxygenase</keyword>
<dbReference type="GO" id="GO:0016125">
    <property type="term" value="P:sterol metabolic process"/>
    <property type="evidence" value="ECO:0007669"/>
    <property type="project" value="TreeGrafter"/>
</dbReference>
<evidence type="ECO:0000256" key="5">
    <source>
        <dbReference type="ARBA" id="ARBA00023002"/>
    </source>
</evidence>
<keyword evidence="5" id="KW-0560">Oxidoreductase</keyword>
<keyword evidence="3" id="KW-0349">Heme</keyword>
<comment type="caution">
    <text evidence="9">The sequence shown here is derived from an EMBL/GenBank/DDBJ whole genome shotgun (WGS) entry which is preliminary data.</text>
</comment>
<dbReference type="Gene3D" id="1.10.630.10">
    <property type="entry name" value="Cytochrome P450"/>
    <property type="match status" value="1"/>
</dbReference>
<dbReference type="GO" id="GO:0020037">
    <property type="term" value="F:heme binding"/>
    <property type="evidence" value="ECO:0007669"/>
    <property type="project" value="InterPro"/>
</dbReference>
<feature type="region of interest" description="Disordered" evidence="8">
    <location>
        <begin position="403"/>
        <end position="422"/>
    </location>
</feature>
<reference evidence="9 10" key="1">
    <citation type="submission" date="2016-10" db="EMBL/GenBank/DDBJ databases">
        <title>Evaluation of Human, Animal and Environmental Mycobacterium chelonae Isolates by Core Genome Phylogenomic Analysis, Targeted Gene Comparison, and Anti-microbial Susceptibility Patterns: A Tale of Mistaken Identities.</title>
        <authorList>
            <person name="Fogelson S.B."/>
            <person name="Camus A.C."/>
            <person name="Lorenz W."/>
            <person name="Vasireddy R."/>
            <person name="Vasireddy S."/>
            <person name="Smith T."/>
            <person name="Brown-Elliott B.A."/>
            <person name="Wallace R.J.Jr."/>
            <person name="Hasan N.A."/>
            <person name="Reischl U."/>
            <person name="Sanchez S."/>
        </authorList>
    </citation>
    <scope>NUCLEOTIDE SEQUENCE [LARGE SCALE GENOMIC DNA]</scope>
    <source>
        <strain evidence="9 10">42895</strain>
    </source>
</reference>
<dbReference type="CDD" id="cd00302">
    <property type="entry name" value="cytochrome_P450"/>
    <property type="match status" value="1"/>
</dbReference>
<evidence type="ECO:0000313" key="10">
    <source>
        <dbReference type="Proteomes" id="UP000180113"/>
    </source>
</evidence>
<evidence type="ECO:0000256" key="1">
    <source>
        <dbReference type="ARBA" id="ARBA00001971"/>
    </source>
</evidence>
<evidence type="ECO:0000256" key="4">
    <source>
        <dbReference type="ARBA" id="ARBA00022723"/>
    </source>
</evidence>
<evidence type="ECO:0008006" key="11">
    <source>
        <dbReference type="Google" id="ProtNLM"/>
    </source>
</evidence>
<evidence type="ECO:0000256" key="7">
    <source>
        <dbReference type="ARBA" id="ARBA00023033"/>
    </source>
</evidence>
<dbReference type="AlphaFoldDB" id="A0AB73LF64"/>
<evidence type="ECO:0000256" key="3">
    <source>
        <dbReference type="ARBA" id="ARBA00022617"/>
    </source>
</evidence>
<dbReference type="Proteomes" id="UP000180113">
    <property type="component" value="Unassembled WGS sequence"/>
</dbReference>
<dbReference type="PANTHER" id="PTHR24286">
    <property type="entry name" value="CYTOCHROME P450 26"/>
    <property type="match status" value="1"/>
</dbReference>
<comment type="cofactor">
    <cofactor evidence="1">
        <name>heme</name>
        <dbReference type="ChEBI" id="CHEBI:30413"/>
    </cofactor>
</comment>
<evidence type="ECO:0000256" key="6">
    <source>
        <dbReference type="ARBA" id="ARBA00023004"/>
    </source>
</evidence>